<gene>
    <name evidence="1" type="ORF">IFM89_028188</name>
</gene>
<evidence type="ECO:0000313" key="2">
    <source>
        <dbReference type="Proteomes" id="UP000631114"/>
    </source>
</evidence>
<comment type="caution">
    <text evidence="1">The sequence shown here is derived from an EMBL/GenBank/DDBJ whole genome shotgun (WGS) entry which is preliminary data.</text>
</comment>
<dbReference type="Proteomes" id="UP000631114">
    <property type="component" value="Unassembled WGS sequence"/>
</dbReference>
<reference evidence="1 2" key="1">
    <citation type="submission" date="2020-10" db="EMBL/GenBank/DDBJ databases">
        <title>The Coptis chinensis genome and diversification of protoberbering-type alkaloids.</title>
        <authorList>
            <person name="Wang B."/>
            <person name="Shu S."/>
            <person name="Song C."/>
            <person name="Liu Y."/>
        </authorList>
    </citation>
    <scope>NUCLEOTIDE SEQUENCE [LARGE SCALE GENOMIC DNA]</scope>
    <source>
        <strain evidence="1">HL-2020</strain>
        <tissue evidence="1">Leaf</tissue>
    </source>
</reference>
<protein>
    <submittedName>
        <fullName evidence="1">Uncharacterized protein</fullName>
    </submittedName>
</protein>
<sequence length="220" mass="24203">MRPIKESPRTIVKGGSFLVISVDSGTRTGGVIPNMTHFTIPMDIMSHPKPHPILLKKPLCRLLHNAKGSAKIPYDDSYNKSIDYCLQISTLFRMAATNWSRFQPPRKMFIKEVIELRGAKLTEGNTSRVALESMGSQLKAMHGLLVETTLVPSGVIQRYIASGTNILHNCCCLNVWVNIAEARFSSVQEAIKFGAMGSIFTTVLFIGTQNASTVQPVVVV</sequence>
<dbReference type="AlphaFoldDB" id="A0A835HEY5"/>
<keyword evidence="2" id="KW-1185">Reference proteome</keyword>
<proteinExistence type="predicted"/>
<name>A0A835HEY5_9MAGN</name>
<evidence type="ECO:0000313" key="1">
    <source>
        <dbReference type="EMBL" id="KAF9598561.1"/>
    </source>
</evidence>
<organism evidence="1 2">
    <name type="scientific">Coptis chinensis</name>
    <dbReference type="NCBI Taxonomy" id="261450"/>
    <lineage>
        <taxon>Eukaryota</taxon>
        <taxon>Viridiplantae</taxon>
        <taxon>Streptophyta</taxon>
        <taxon>Embryophyta</taxon>
        <taxon>Tracheophyta</taxon>
        <taxon>Spermatophyta</taxon>
        <taxon>Magnoliopsida</taxon>
        <taxon>Ranunculales</taxon>
        <taxon>Ranunculaceae</taxon>
        <taxon>Coptidoideae</taxon>
        <taxon>Coptis</taxon>
    </lineage>
</organism>
<dbReference type="EMBL" id="JADFTS010000007">
    <property type="protein sequence ID" value="KAF9598561.1"/>
    <property type="molecule type" value="Genomic_DNA"/>
</dbReference>
<accession>A0A835HEY5</accession>